<feature type="transmembrane region" description="Helical" evidence="1">
    <location>
        <begin position="59"/>
        <end position="82"/>
    </location>
</feature>
<reference evidence="2 3" key="1">
    <citation type="submission" date="2017-05" db="EMBL/GenBank/DDBJ databases">
        <authorList>
            <person name="Varghese N."/>
            <person name="Submissions S."/>
        </authorList>
    </citation>
    <scope>NUCLEOTIDE SEQUENCE [LARGE SCALE GENOMIC DNA]</scope>
    <source>
        <strain evidence="2 3">DSM 27040</strain>
    </source>
</reference>
<dbReference type="OrthoDB" id="1143964at2"/>
<keyword evidence="1" id="KW-0812">Transmembrane</keyword>
<evidence type="ECO:0008006" key="4">
    <source>
        <dbReference type="Google" id="ProtNLM"/>
    </source>
</evidence>
<accession>A0A521ATJ2</accession>
<dbReference type="AlphaFoldDB" id="A0A521ATJ2"/>
<organism evidence="2 3">
    <name type="scientific">Saccharicrinis carchari</name>
    <dbReference type="NCBI Taxonomy" id="1168039"/>
    <lineage>
        <taxon>Bacteria</taxon>
        <taxon>Pseudomonadati</taxon>
        <taxon>Bacteroidota</taxon>
        <taxon>Bacteroidia</taxon>
        <taxon>Marinilabiliales</taxon>
        <taxon>Marinilabiliaceae</taxon>
        <taxon>Saccharicrinis</taxon>
    </lineage>
</organism>
<keyword evidence="1" id="KW-1133">Transmembrane helix</keyword>
<dbReference type="Proteomes" id="UP000319040">
    <property type="component" value="Unassembled WGS sequence"/>
</dbReference>
<keyword evidence="3" id="KW-1185">Reference proteome</keyword>
<evidence type="ECO:0000313" key="2">
    <source>
        <dbReference type="EMBL" id="SMO38117.1"/>
    </source>
</evidence>
<sequence length="148" mass="16978">MTTTDSVQTKSPKWFWVIAIAFLLWNIMGILSFFGHTFITEEALAKLPEKERALYAEYSTWTIIVFAIATFGGLIASIGLMLKRKWAQIFFILSFLAIVPQMIHNVFFTRSIDIYGLAQAITMPVLVVLIGVFAIWFSSFSKKKEWLR</sequence>
<dbReference type="EMBL" id="FXTB01000001">
    <property type="protein sequence ID" value="SMO38117.1"/>
    <property type="molecule type" value="Genomic_DNA"/>
</dbReference>
<dbReference type="RefSeq" id="WP_142531782.1">
    <property type="nucleotide sequence ID" value="NZ_FXTB01000001.1"/>
</dbReference>
<feature type="transmembrane region" description="Helical" evidence="1">
    <location>
        <begin position="14"/>
        <end position="39"/>
    </location>
</feature>
<evidence type="ECO:0000256" key="1">
    <source>
        <dbReference type="SAM" id="Phobius"/>
    </source>
</evidence>
<protein>
    <recommendedName>
        <fullName evidence="4">Sugar transporter</fullName>
    </recommendedName>
</protein>
<evidence type="ECO:0000313" key="3">
    <source>
        <dbReference type="Proteomes" id="UP000319040"/>
    </source>
</evidence>
<proteinExistence type="predicted"/>
<keyword evidence="1" id="KW-0472">Membrane</keyword>
<feature type="transmembrane region" description="Helical" evidence="1">
    <location>
        <begin position="89"/>
        <end position="108"/>
    </location>
</feature>
<name>A0A521ATJ2_SACCC</name>
<gene>
    <name evidence="2" type="ORF">SAMN06265379_101401</name>
</gene>
<feature type="transmembrane region" description="Helical" evidence="1">
    <location>
        <begin position="114"/>
        <end position="138"/>
    </location>
</feature>